<keyword evidence="2" id="KW-0328">Glycosyltransferase</keyword>
<dbReference type="PROSITE" id="PS51257">
    <property type="entry name" value="PROKAR_LIPOPROTEIN"/>
    <property type="match status" value="1"/>
</dbReference>
<evidence type="ECO:0000313" key="5">
    <source>
        <dbReference type="EnsemblMetazoa" id="XP_030845591"/>
    </source>
</evidence>
<dbReference type="Pfam" id="PF00201">
    <property type="entry name" value="UDPGT"/>
    <property type="match status" value="1"/>
</dbReference>
<keyword evidence="4" id="KW-1133">Transmembrane helix</keyword>
<dbReference type="InterPro" id="IPR050271">
    <property type="entry name" value="UDP-glycosyltransferase"/>
</dbReference>
<dbReference type="GO" id="GO:0008194">
    <property type="term" value="F:UDP-glycosyltransferase activity"/>
    <property type="evidence" value="ECO:0000318"/>
    <property type="project" value="GO_Central"/>
</dbReference>
<dbReference type="CDD" id="cd03784">
    <property type="entry name" value="GT1_Gtf-like"/>
    <property type="match status" value="1"/>
</dbReference>
<keyword evidence="4" id="KW-0472">Membrane</keyword>
<dbReference type="InParanoid" id="A0A7M7P494"/>
<dbReference type="OMA" id="CLSICIN"/>
<keyword evidence="3" id="KW-0808">Transferase</keyword>
<evidence type="ECO:0008006" key="7">
    <source>
        <dbReference type="Google" id="ProtNLM"/>
    </source>
</evidence>
<reference evidence="5" key="2">
    <citation type="submission" date="2021-01" db="UniProtKB">
        <authorList>
            <consortium name="EnsemblMetazoa"/>
        </authorList>
    </citation>
    <scope>IDENTIFICATION</scope>
</reference>
<evidence type="ECO:0000256" key="1">
    <source>
        <dbReference type="ARBA" id="ARBA00009995"/>
    </source>
</evidence>
<dbReference type="GeneID" id="575738"/>
<accession>A0A7M7P494</accession>
<dbReference type="PANTHER" id="PTHR48043">
    <property type="entry name" value="EG:EG0003.4 PROTEIN-RELATED"/>
    <property type="match status" value="1"/>
</dbReference>
<keyword evidence="6" id="KW-1185">Reference proteome</keyword>
<keyword evidence="4" id="KW-0812">Transmembrane</keyword>
<dbReference type="OrthoDB" id="5835829at2759"/>
<evidence type="ECO:0000313" key="6">
    <source>
        <dbReference type="Proteomes" id="UP000007110"/>
    </source>
</evidence>
<evidence type="ECO:0000256" key="3">
    <source>
        <dbReference type="ARBA" id="ARBA00022679"/>
    </source>
</evidence>
<evidence type="ECO:0000256" key="2">
    <source>
        <dbReference type="ARBA" id="ARBA00022676"/>
    </source>
</evidence>
<feature type="transmembrane region" description="Helical" evidence="4">
    <location>
        <begin position="500"/>
        <end position="530"/>
    </location>
</feature>
<name>A0A7M7P494_STRPU</name>
<dbReference type="FunFam" id="3.40.50.2000:FF:000050">
    <property type="entry name" value="UDP-glucuronosyltransferase"/>
    <property type="match status" value="1"/>
</dbReference>
<sequence length="541" mass="60909">MASTRCVALTSFIFILLGCCSCTFGFNILMSSYYGMGSHFFAGSKVAESLLKKGHNVTFLISEAFSHRAEDPAYSNFSFQIFKHSVPKEEIVDVFSNLIGQHAFESSQVQLKTGLKIVEHNINDCLSILRDKAFMGNIEGIDGIVVDTAWNCGYFIRDFLEMKTNKSRKVPLVAMTPAANLIGSILEDISSTLNRAYQPEFGTGYTNRMTFLQRTMNVLEHWKWRFVSKTVSSWFCEIQKETGQNCHDFDVLEMYAKADIFLFNTHFAVDFPRALTPNVVLVGGLTCRPASPLTQELEDFVQSSGDHGVIIFTLGTYSTSITTIRPELVTMFAEVFRRLPQKVIWQLKELPEWELPSNVKAMPWLPQNDLLGHPKTRMLMYQGGNNGFQEASYHGVPIVVIPLHSDQPDVAARIEVRGMGKRLDKMSLSADVIYETIEEVIGNPSYTKTAKEVSAIYRNEPMSGPDKAAFWIEHAIKFGGANMRPPVNELNFVQYNLLDVYTFLIGIVIAFVLVVLYVFWFCLSICINLVRPGKSTKSKAD</sequence>
<dbReference type="EnsemblMetazoa" id="XM_030989731">
    <property type="protein sequence ID" value="XP_030845591"/>
    <property type="gene ID" value="LOC575738"/>
</dbReference>
<proteinExistence type="inferred from homology"/>
<protein>
    <recommendedName>
        <fullName evidence="7">Glucuronosyltransferase</fullName>
    </recommendedName>
</protein>
<dbReference type="Proteomes" id="UP000007110">
    <property type="component" value="Unassembled WGS sequence"/>
</dbReference>
<dbReference type="RefSeq" id="XP_030845591.1">
    <property type="nucleotide sequence ID" value="XM_030989731.1"/>
</dbReference>
<reference evidence="6" key="1">
    <citation type="submission" date="2015-02" db="EMBL/GenBank/DDBJ databases">
        <title>Genome sequencing for Strongylocentrotus purpuratus.</title>
        <authorList>
            <person name="Murali S."/>
            <person name="Liu Y."/>
            <person name="Vee V."/>
            <person name="English A."/>
            <person name="Wang M."/>
            <person name="Skinner E."/>
            <person name="Han Y."/>
            <person name="Muzny D.M."/>
            <person name="Worley K.C."/>
            <person name="Gibbs R.A."/>
        </authorList>
    </citation>
    <scope>NUCLEOTIDE SEQUENCE</scope>
</reference>
<comment type="similarity">
    <text evidence="1">Belongs to the UDP-glycosyltransferase family.</text>
</comment>
<dbReference type="SUPFAM" id="SSF53756">
    <property type="entry name" value="UDP-Glycosyltransferase/glycogen phosphorylase"/>
    <property type="match status" value="1"/>
</dbReference>
<dbReference type="Gene3D" id="3.40.50.2000">
    <property type="entry name" value="Glycogen Phosphorylase B"/>
    <property type="match status" value="1"/>
</dbReference>
<dbReference type="KEGG" id="spu:575738"/>
<dbReference type="InterPro" id="IPR002213">
    <property type="entry name" value="UDP_glucos_trans"/>
</dbReference>
<organism evidence="5 6">
    <name type="scientific">Strongylocentrotus purpuratus</name>
    <name type="common">Purple sea urchin</name>
    <dbReference type="NCBI Taxonomy" id="7668"/>
    <lineage>
        <taxon>Eukaryota</taxon>
        <taxon>Metazoa</taxon>
        <taxon>Echinodermata</taxon>
        <taxon>Eleutherozoa</taxon>
        <taxon>Echinozoa</taxon>
        <taxon>Echinoidea</taxon>
        <taxon>Euechinoidea</taxon>
        <taxon>Echinacea</taxon>
        <taxon>Camarodonta</taxon>
        <taxon>Echinidea</taxon>
        <taxon>Strongylocentrotidae</taxon>
        <taxon>Strongylocentrotus</taxon>
    </lineage>
</organism>
<dbReference type="AlphaFoldDB" id="A0A7M7P494"/>
<evidence type="ECO:0000256" key="4">
    <source>
        <dbReference type="SAM" id="Phobius"/>
    </source>
</evidence>
<dbReference type="PANTHER" id="PTHR48043:SF145">
    <property type="entry name" value="FI06409P-RELATED"/>
    <property type="match status" value="1"/>
</dbReference>